<gene>
    <name evidence="2" type="ORF">CAAN4_E01002</name>
</gene>
<dbReference type="Proteomes" id="UP001497600">
    <property type="component" value="Chromosome E"/>
</dbReference>
<feature type="region of interest" description="Disordered" evidence="1">
    <location>
        <begin position="1"/>
        <end position="62"/>
    </location>
</feature>
<organism evidence="2 3">
    <name type="scientific">[Candida] anglica</name>
    <dbReference type="NCBI Taxonomy" id="148631"/>
    <lineage>
        <taxon>Eukaryota</taxon>
        <taxon>Fungi</taxon>
        <taxon>Dikarya</taxon>
        <taxon>Ascomycota</taxon>
        <taxon>Saccharomycotina</taxon>
        <taxon>Pichiomycetes</taxon>
        <taxon>Debaryomycetaceae</taxon>
        <taxon>Kurtzmaniella</taxon>
    </lineage>
</organism>
<feature type="compositionally biased region" description="Basic and acidic residues" evidence="1">
    <location>
        <begin position="19"/>
        <end position="29"/>
    </location>
</feature>
<dbReference type="EMBL" id="OZ004257">
    <property type="protein sequence ID" value="CAK7906495.1"/>
    <property type="molecule type" value="Genomic_DNA"/>
</dbReference>
<keyword evidence="3" id="KW-1185">Reference proteome</keyword>
<reference evidence="2 3" key="1">
    <citation type="submission" date="2024-01" db="EMBL/GenBank/DDBJ databases">
        <authorList>
            <consortium name="Genoscope - CEA"/>
            <person name="William W."/>
        </authorList>
    </citation>
    <scope>NUCLEOTIDE SEQUENCE [LARGE SCALE GENOMIC DNA]</scope>
    <source>
        <strain evidence="2 3">29B2s-10</strain>
    </source>
</reference>
<sequence>MSTPITKVTQPTPIEEPEEYIRDAPKPQEEMQLTTPTKEENTSDSSDSDSTSNQTLSEVGSGYERDNNECAEFCIEFASCFGLFDSCCPSDGEGCLTSTATFCGNILFSCCKC</sequence>
<feature type="compositionally biased region" description="Polar residues" evidence="1">
    <location>
        <begin position="1"/>
        <end position="12"/>
    </location>
</feature>
<evidence type="ECO:0000256" key="1">
    <source>
        <dbReference type="SAM" id="MobiDB-lite"/>
    </source>
</evidence>
<evidence type="ECO:0000313" key="3">
    <source>
        <dbReference type="Proteomes" id="UP001497600"/>
    </source>
</evidence>
<name>A0ABP0EBW6_9ASCO</name>
<proteinExistence type="predicted"/>
<protein>
    <submittedName>
        <fullName evidence="2">Uncharacterized protein</fullName>
    </submittedName>
</protein>
<evidence type="ECO:0000313" key="2">
    <source>
        <dbReference type="EMBL" id="CAK7906495.1"/>
    </source>
</evidence>
<feature type="compositionally biased region" description="Low complexity" evidence="1">
    <location>
        <begin position="43"/>
        <end position="52"/>
    </location>
</feature>
<accession>A0ABP0EBW6</accession>